<gene>
    <name evidence="7" type="ORF">AJ80_04952</name>
</gene>
<sequence length="369" mass="40918">MSQMLDCYLRCNTLKCRASLTDRAVVTTCSHIFCLPCAEDLGLSRPTGAERQCPACKTSLTNPDDAVSTVLKPSEDYKTSVLSGLDPNTIMECAGRALAFWAYQTSQEIFYQEFLGKSLADKYGGLSKQMDKIIHDANAEISSLQNRISDMQSFQDQLHKKNQELVDLYREKSRKHVQITNLYNLLKSRAMRSQIQTAASDIASHTLESLGSLDTNDLPARPFTSPTNTRTGRNQFPAAENTAEQLHRHQRSGSAGNSNRSASSAMPPPNIIPSSFRTTNAPPATPQHRTRLPVPPQSAERTEYRDRFTQQGFVSSRELLQRPSLEEVSNRFSQTSPNNYGLSAGMKVGRSDASFSNQQPRSGGFSRPT</sequence>
<evidence type="ECO:0000313" key="8">
    <source>
        <dbReference type="Proteomes" id="UP000224634"/>
    </source>
</evidence>
<dbReference type="Gene3D" id="3.30.40.10">
    <property type="entry name" value="Zinc/RING finger domain, C3HC4 (zinc finger)"/>
    <property type="match status" value="1"/>
</dbReference>
<evidence type="ECO:0000256" key="1">
    <source>
        <dbReference type="ARBA" id="ARBA00022723"/>
    </source>
</evidence>
<reference evidence="7 8" key="1">
    <citation type="submission" date="2017-10" db="EMBL/GenBank/DDBJ databases">
        <title>Comparative genomics in systemic dimorphic fungi from Ajellomycetaceae.</title>
        <authorList>
            <person name="Munoz J.F."/>
            <person name="Mcewen J.G."/>
            <person name="Clay O.K."/>
            <person name="Cuomo C.A."/>
        </authorList>
    </citation>
    <scope>NUCLEOTIDE SEQUENCE [LARGE SCALE GENOMIC DNA]</scope>
    <source>
        <strain evidence="7 8">UAMH7299</strain>
    </source>
</reference>
<evidence type="ECO:0000256" key="2">
    <source>
        <dbReference type="ARBA" id="ARBA00022771"/>
    </source>
</evidence>
<evidence type="ECO:0000256" key="3">
    <source>
        <dbReference type="ARBA" id="ARBA00022833"/>
    </source>
</evidence>
<keyword evidence="3" id="KW-0862">Zinc</keyword>
<dbReference type="SMART" id="SM00184">
    <property type="entry name" value="RING"/>
    <property type="match status" value="1"/>
</dbReference>
<feature type="compositionally biased region" description="Low complexity" evidence="5">
    <location>
        <begin position="252"/>
        <end position="264"/>
    </location>
</feature>
<evidence type="ECO:0000256" key="4">
    <source>
        <dbReference type="PROSITE-ProRule" id="PRU00175"/>
    </source>
</evidence>
<dbReference type="Proteomes" id="UP000224634">
    <property type="component" value="Unassembled WGS sequence"/>
</dbReference>
<evidence type="ECO:0000313" key="7">
    <source>
        <dbReference type="EMBL" id="PGH17079.1"/>
    </source>
</evidence>
<dbReference type="InterPro" id="IPR001841">
    <property type="entry name" value="Znf_RING"/>
</dbReference>
<dbReference type="InterPro" id="IPR042448">
    <property type="entry name" value="CCNB1IP1"/>
</dbReference>
<dbReference type="AlphaFoldDB" id="A0A2B7Y7K0"/>
<dbReference type="GO" id="GO:0008270">
    <property type="term" value="F:zinc ion binding"/>
    <property type="evidence" value="ECO:0007669"/>
    <property type="project" value="UniProtKB-KW"/>
</dbReference>
<dbReference type="PROSITE" id="PS00518">
    <property type="entry name" value="ZF_RING_1"/>
    <property type="match status" value="1"/>
</dbReference>
<keyword evidence="1" id="KW-0479">Metal-binding</keyword>
<dbReference type="InterPro" id="IPR013083">
    <property type="entry name" value="Znf_RING/FYVE/PHD"/>
</dbReference>
<dbReference type="STRING" id="1447883.A0A2B7Y7K0"/>
<dbReference type="GO" id="GO:0000795">
    <property type="term" value="C:synaptonemal complex"/>
    <property type="evidence" value="ECO:0007669"/>
    <property type="project" value="InterPro"/>
</dbReference>
<protein>
    <recommendedName>
        <fullName evidence="6">RING-type domain-containing protein</fullName>
    </recommendedName>
</protein>
<feature type="compositionally biased region" description="Polar residues" evidence="5">
    <location>
        <begin position="224"/>
        <end position="234"/>
    </location>
</feature>
<evidence type="ECO:0000259" key="6">
    <source>
        <dbReference type="PROSITE" id="PS50089"/>
    </source>
</evidence>
<dbReference type="SUPFAM" id="SSF57850">
    <property type="entry name" value="RING/U-box"/>
    <property type="match status" value="1"/>
</dbReference>
<dbReference type="EMBL" id="PDNA01000068">
    <property type="protein sequence ID" value="PGH17079.1"/>
    <property type="molecule type" value="Genomic_DNA"/>
</dbReference>
<proteinExistence type="predicted"/>
<feature type="region of interest" description="Disordered" evidence="5">
    <location>
        <begin position="211"/>
        <end position="369"/>
    </location>
</feature>
<dbReference type="OrthoDB" id="441210at2759"/>
<dbReference type="PROSITE" id="PS50089">
    <property type="entry name" value="ZF_RING_2"/>
    <property type="match status" value="1"/>
</dbReference>
<name>A0A2B7Y7K0_POLH7</name>
<keyword evidence="8" id="KW-1185">Reference proteome</keyword>
<dbReference type="PANTHER" id="PTHR14305:SF0">
    <property type="entry name" value="E3 UBIQUITIN-PROTEIN LIGASE CCNB1IP1"/>
    <property type="match status" value="1"/>
</dbReference>
<feature type="compositionally biased region" description="Polar residues" evidence="5">
    <location>
        <begin position="330"/>
        <end position="341"/>
    </location>
</feature>
<evidence type="ECO:0000256" key="5">
    <source>
        <dbReference type="SAM" id="MobiDB-lite"/>
    </source>
</evidence>
<dbReference type="GO" id="GO:0061630">
    <property type="term" value="F:ubiquitin protein ligase activity"/>
    <property type="evidence" value="ECO:0007669"/>
    <property type="project" value="InterPro"/>
</dbReference>
<keyword evidence="2 4" id="KW-0863">Zinc-finger</keyword>
<comment type="caution">
    <text evidence="7">The sequence shown here is derived from an EMBL/GenBank/DDBJ whole genome shotgun (WGS) entry which is preliminary data.</text>
</comment>
<feature type="compositionally biased region" description="Polar residues" evidence="5">
    <location>
        <begin position="272"/>
        <end position="282"/>
    </location>
</feature>
<dbReference type="GO" id="GO:0007131">
    <property type="term" value="P:reciprocal meiotic recombination"/>
    <property type="evidence" value="ECO:0007669"/>
    <property type="project" value="InterPro"/>
</dbReference>
<dbReference type="Pfam" id="PF14634">
    <property type="entry name" value="zf-RING_5"/>
    <property type="match status" value="1"/>
</dbReference>
<organism evidence="7 8">
    <name type="scientific">Polytolypa hystricis (strain UAMH7299)</name>
    <dbReference type="NCBI Taxonomy" id="1447883"/>
    <lineage>
        <taxon>Eukaryota</taxon>
        <taxon>Fungi</taxon>
        <taxon>Dikarya</taxon>
        <taxon>Ascomycota</taxon>
        <taxon>Pezizomycotina</taxon>
        <taxon>Eurotiomycetes</taxon>
        <taxon>Eurotiomycetidae</taxon>
        <taxon>Onygenales</taxon>
        <taxon>Onygenales incertae sedis</taxon>
        <taxon>Polytolypa</taxon>
    </lineage>
</organism>
<accession>A0A2B7Y7K0</accession>
<feature type="domain" description="RING-type" evidence="6">
    <location>
        <begin position="16"/>
        <end position="57"/>
    </location>
</feature>
<dbReference type="InterPro" id="IPR017907">
    <property type="entry name" value="Znf_RING_CS"/>
</dbReference>
<dbReference type="PANTHER" id="PTHR14305">
    <property type="entry name" value="E3 UBIQUITIN-PROTEIN LIGASE CCNB1IP1"/>
    <property type="match status" value="1"/>
</dbReference>